<sequence length="461" mass="51471">MTAAETFDRFIIDWLSATQGFLHPDLPPSPGRVLRDTSTKKPAKRFLSPPMTDQNGSPSKRPRPDPDATPRKTYSIRPSDTISLSSSGLSDANSATSESLPKRARSARSGNSSPTKKGISVMRMDGIVTHPSFNGSEPLPAALEEMVEDIREDSMGRDIITAEDKAEIEVRASAGGERSSLFRKVLRPDPVDMTGKRKTFGRLPPLDSLVEIWEKAQRCEDKGHSEAGWNCAVHYPLMELALKYANVTTHETAHDPSNREEILVDVVNATTAQICPVHAPMTLATQHKKRVDFCLLVEPIKGTNAADYLSRKSQLSPHQSINHTDFAPLRACPISVSIETKLTGEEWQSAMSQQTVWLSAHWNCLDRLTNDSQLARDELCFLPAIIVQGHDWTFLAATRGDLLHGRASRQTIIWHKLCFGSTDGLRGICQIIKVLQRLAQWSLRIYWPWFRRFAMNNLEGE</sequence>
<accession>A0A430LBS0</accession>
<dbReference type="EMBL" id="MIKF01000276">
    <property type="protein sequence ID" value="RTE73157.1"/>
    <property type="molecule type" value="Genomic_DNA"/>
</dbReference>
<keyword evidence="4" id="KW-1185">Reference proteome</keyword>
<dbReference type="AlphaFoldDB" id="A0A430LBS0"/>
<feature type="region of interest" description="Disordered" evidence="1">
    <location>
        <begin position="21"/>
        <end position="120"/>
    </location>
</feature>
<feature type="compositionally biased region" description="Low complexity" evidence="1">
    <location>
        <begin position="79"/>
        <end position="97"/>
    </location>
</feature>
<comment type="caution">
    <text evidence="3">The sequence shown here is derived from an EMBL/GenBank/DDBJ whole genome shotgun (WGS) entry which is preliminary data.</text>
</comment>
<organism evidence="3 4">
    <name type="scientific">Fusarium euwallaceae</name>
    <dbReference type="NCBI Taxonomy" id="1147111"/>
    <lineage>
        <taxon>Eukaryota</taxon>
        <taxon>Fungi</taxon>
        <taxon>Dikarya</taxon>
        <taxon>Ascomycota</taxon>
        <taxon>Pezizomycotina</taxon>
        <taxon>Sordariomycetes</taxon>
        <taxon>Hypocreomycetidae</taxon>
        <taxon>Hypocreales</taxon>
        <taxon>Nectriaceae</taxon>
        <taxon>Fusarium</taxon>
        <taxon>Fusarium solani species complex</taxon>
    </lineage>
</organism>
<gene>
    <name evidence="3" type="ORF">BHE90_012421</name>
</gene>
<proteinExistence type="predicted"/>
<feature type="domain" description="PD-(D/E)XK nuclease-like" evidence="2">
    <location>
        <begin position="193"/>
        <end position="447"/>
    </location>
</feature>
<protein>
    <recommendedName>
        <fullName evidence="2">PD-(D/E)XK nuclease-like domain-containing protein</fullName>
    </recommendedName>
</protein>
<reference evidence="3 4" key="1">
    <citation type="submission" date="2017-06" db="EMBL/GenBank/DDBJ databases">
        <title>Comparative genomic analysis of Ambrosia Fusariam Clade fungi.</title>
        <authorList>
            <person name="Stajich J.E."/>
            <person name="Carrillo J."/>
            <person name="Kijimoto T."/>
            <person name="Eskalen A."/>
            <person name="O'Donnell K."/>
            <person name="Kasson M."/>
        </authorList>
    </citation>
    <scope>NUCLEOTIDE SEQUENCE [LARGE SCALE GENOMIC DNA]</scope>
    <source>
        <strain evidence="3 4">UCR1854</strain>
    </source>
</reference>
<evidence type="ECO:0000313" key="3">
    <source>
        <dbReference type="EMBL" id="RTE73157.1"/>
    </source>
</evidence>
<name>A0A430LBS0_9HYPO</name>
<dbReference type="Pfam" id="PF20516">
    <property type="entry name" value="PDDEXK_12"/>
    <property type="match status" value="1"/>
</dbReference>
<evidence type="ECO:0000256" key="1">
    <source>
        <dbReference type="SAM" id="MobiDB-lite"/>
    </source>
</evidence>
<evidence type="ECO:0000259" key="2">
    <source>
        <dbReference type="Pfam" id="PF20516"/>
    </source>
</evidence>
<dbReference type="Proteomes" id="UP000287124">
    <property type="component" value="Unassembled WGS sequence"/>
</dbReference>
<evidence type="ECO:0000313" key="4">
    <source>
        <dbReference type="Proteomes" id="UP000287124"/>
    </source>
</evidence>
<dbReference type="InterPro" id="IPR046797">
    <property type="entry name" value="PDDEXK_12"/>
</dbReference>